<dbReference type="PANTHER" id="PTHR13109">
    <property type="entry name" value="NEUROCHONDRIN"/>
    <property type="match status" value="1"/>
</dbReference>
<accession>A0A9P9ETB7</accession>
<dbReference type="SUPFAM" id="SSF48371">
    <property type="entry name" value="ARM repeat"/>
    <property type="match status" value="1"/>
</dbReference>
<dbReference type="OrthoDB" id="8962942at2759"/>
<gene>
    <name evidence="2" type="ORF">EDB81DRAFT_516241</name>
</gene>
<dbReference type="AlphaFoldDB" id="A0A9P9ETB7"/>
<evidence type="ECO:0000313" key="3">
    <source>
        <dbReference type="Proteomes" id="UP000738349"/>
    </source>
</evidence>
<dbReference type="Proteomes" id="UP000738349">
    <property type="component" value="Unassembled WGS sequence"/>
</dbReference>
<reference evidence="2" key="1">
    <citation type="journal article" date="2021" name="Nat. Commun.">
        <title>Genetic determinants of endophytism in the Arabidopsis root mycobiome.</title>
        <authorList>
            <person name="Mesny F."/>
            <person name="Miyauchi S."/>
            <person name="Thiergart T."/>
            <person name="Pickel B."/>
            <person name="Atanasova L."/>
            <person name="Karlsson M."/>
            <person name="Huettel B."/>
            <person name="Barry K.W."/>
            <person name="Haridas S."/>
            <person name="Chen C."/>
            <person name="Bauer D."/>
            <person name="Andreopoulos W."/>
            <person name="Pangilinan J."/>
            <person name="LaButti K."/>
            <person name="Riley R."/>
            <person name="Lipzen A."/>
            <person name="Clum A."/>
            <person name="Drula E."/>
            <person name="Henrissat B."/>
            <person name="Kohler A."/>
            <person name="Grigoriev I.V."/>
            <person name="Martin F.M."/>
            <person name="Hacquard S."/>
        </authorList>
    </citation>
    <scope>NUCLEOTIDE SEQUENCE</scope>
    <source>
        <strain evidence="2">MPI-CAGE-AT-0147</strain>
    </source>
</reference>
<protein>
    <submittedName>
        <fullName evidence="2">Neurochondrin-domain-containing protein</fullName>
    </submittedName>
</protein>
<comment type="caution">
    <text evidence="2">The sequence shown here is derived from an EMBL/GenBank/DDBJ whole genome shotgun (WGS) entry which is preliminary data.</text>
</comment>
<feature type="region of interest" description="Disordered" evidence="1">
    <location>
        <begin position="1"/>
        <end position="20"/>
    </location>
</feature>
<dbReference type="EMBL" id="JAGMUV010000009">
    <property type="protein sequence ID" value="KAH7144039.1"/>
    <property type="molecule type" value="Genomic_DNA"/>
</dbReference>
<keyword evidence="3" id="KW-1185">Reference proteome</keyword>
<evidence type="ECO:0000313" key="2">
    <source>
        <dbReference type="EMBL" id="KAH7144039.1"/>
    </source>
</evidence>
<proteinExistence type="predicted"/>
<dbReference type="PANTHER" id="PTHR13109:SF7">
    <property type="entry name" value="NEUROCHONDRIN"/>
    <property type="match status" value="1"/>
</dbReference>
<organism evidence="2 3">
    <name type="scientific">Dactylonectria macrodidyma</name>
    <dbReference type="NCBI Taxonomy" id="307937"/>
    <lineage>
        <taxon>Eukaryota</taxon>
        <taxon>Fungi</taxon>
        <taxon>Dikarya</taxon>
        <taxon>Ascomycota</taxon>
        <taxon>Pezizomycotina</taxon>
        <taxon>Sordariomycetes</taxon>
        <taxon>Hypocreomycetidae</taxon>
        <taxon>Hypocreales</taxon>
        <taxon>Nectriaceae</taxon>
        <taxon>Dactylonectria</taxon>
    </lineage>
</organism>
<sequence length="642" mass="70420">MADSTSNTESQGTTSQPTSSADLAKLQTLLGAKDDTQRFVGLALLKSVLDSSAELREHEHSVRNLWETLSPKFLDRLLRTGSKQSNKNAKEMLDLAVSVLHTFAILLPERAGRDPRFLNRIPGLVNAILYSSDETTSMILQLLHTLVSSPDGAMAFVKLDDVSTLTEIAPTYAPILDILSFAWLNAMTVVDSPFGLSSQVDAAIQSLVASFTGTDAVTLLEFLGYFLRHANPIIIPRQPKWLKSVVNYVQNLVISRPTPEARSAYTNAAAALLQTYQADVSKLLFTDSKNDEKPFSYLLINLLCIDIRSSAPALLAQLNQPEYPKVSKRLASAFDIISSFVGYLMQSLENESSLVMSPDNLLNIRKGISETMSVTIEYLRDRWDASFAGAMGLHPDAISGLTETVTGSHLSLAWDSTKDTVEQDMFILSAVRALAVWLREDDNDSLRKETTGLMDMFLALYQSSCRVSSSGDLDFRVPILVALEGITQLKKGRESFLANEGWGVLTLDLTSIFQPDTPADLTANAERATDIVRILLPIVEQETGGITESWMDLVTAVGAWSLPHDEESALELRVQEARLAALQLCCEVLVGANRGLRRRYAHTIGSVRGVAVEIGQHIDRTGPLGEILEDVLTTLDFLTRDG</sequence>
<dbReference type="InterPro" id="IPR008709">
    <property type="entry name" value="Neurochondrin"/>
</dbReference>
<evidence type="ECO:0000256" key="1">
    <source>
        <dbReference type="SAM" id="MobiDB-lite"/>
    </source>
</evidence>
<name>A0A9P9ETB7_9HYPO</name>
<dbReference type="Pfam" id="PF05536">
    <property type="entry name" value="Neurochondrin"/>
    <property type="match status" value="1"/>
</dbReference>
<dbReference type="InterPro" id="IPR016024">
    <property type="entry name" value="ARM-type_fold"/>
</dbReference>